<evidence type="ECO:0000256" key="6">
    <source>
        <dbReference type="ARBA" id="ARBA00022801"/>
    </source>
</evidence>
<evidence type="ECO:0000256" key="8">
    <source>
        <dbReference type="ARBA" id="ARBA00022837"/>
    </source>
</evidence>
<comment type="similarity">
    <text evidence="3 9">Belongs to the peptidase S8 family.</text>
</comment>
<dbReference type="PROSITE" id="PS00137">
    <property type="entry name" value="SUBTILASE_HIS"/>
    <property type="match status" value="1"/>
</dbReference>
<comment type="subcellular location">
    <subcellularLocation>
        <location evidence="2">Secreted</location>
    </subcellularLocation>
</comment>
<reference evidence="11 12" key="1">
    <citation type="submission" date="2023-06" db="EMBL/GenBank/DDBJ databases">
        <title>Five Gram-positive bacteria isolated from mangrove sediments in Shenzhen, Guangdong, China.</title>
        <authorList>
            <person name="Yu S."/>
            <person name="Zheng W."/>
            <person name="Huang Y."/>
        </authorList>
    </citation>
    <scope>NUCLEOTIDE SEQUENCE [LARGE SCALE GENOMIC DNA]</scope>
    <source>
        <strain evidence="11 12">SaN35-3</strain>
    </source>
</reference>
<sequence>MKKYLLFITIIVTTITFPTNIFANQNDERVEKLVVKQKDNEIIKVPDSVKEISTTIKNVKVIEGTKEEIKGIKKELQKDSDVEYVEEVVKYKLFKTSDDSYYKGNQQDVFQEIGVEAAWDIYQPLQRVKVAIIDSGIDSDHSDLKANISSDKKSMMTSTVEDIDGHGTHVAGIIGAITDNNKGIASISKGTSLLPIKAGEGDEIDDYVIAQAIIYAVDNGAKIINLSLGGIYDSKVLQDAIDYADSKKCFSYCCCWE</sequence>
<evidence type="ECO:0000313" key="12">
    <source>
        <dbReference type="Proteomes" id="UP001197974"/>
    </source>
</evidence>
<evidence type="ECO:0000256" key="5">
    <source>
        <dbReference type="ARBA" id="ARBA00022670"/>
    </source>
</evidence>
<evidence type="ECO:0000256" key="3">
    <source>
        <dbReference type="ARBA" id="ARBA00011073"/>
    </source>
</evidence>
<keyword evidence="7" id="KW-0720">Serine protease</keyword>
<dbReference type="InterPro" id="IPR000209">
    <property type="entry name" value="Peptidase_S8/S53_dom"/>
</dbReference>
<organism evidence="11 12">
    <name type="scientific">Bacillus carboniphilus</name>
    <dbReference type="NCBI Taxonomy" id="86663"/>
    <lineage>
        <taxon>Bacteria</taxon>
        <taxon>Bacillati</taxon>
        <taxon>Bacillota</taxon>
        <taxon>Bacilli</taxon>
        <taxon>Bacillales</taxon>
        <taxon>Bacillaceae</taxon>
        <taxon>Bacillus</taxon>
    </lineage>
</organism>
<evidence type="ECO:0000256" key="2">
    <source>
        <dbReference type="ARBA" id="ARBA00004613"/>
    </source>
</evidence>
<keyword evidence="4" id="KW-0964">Secreted</keyword>
<dbReference type="PRINTS" id="PR00723">
    <property type="entry name" value="SUBTILISIN"/>
</dbReference>
<dbReference type="EMBL" id="CP129013">
    <property type="protein sequence ID" value="WLR43042.1"/>
    <property type="molecule type" value="Genomic_DNA"/>
</dbReference>
<keyword evidence="5" id="KW-0645">Protease</keyword>
<dbReference type="Proteomes" id="UP001197974">
    <property type="component" value="Chromosome"/>
</dbReference>
<evidence type="ECO:0000256" key="9">
    <source>
        <dbReference type="PROSITE-ProRule" id="PRU01240"/>
    </source>
</evidence>
<evidence type="ECO:0000313" key="11">
    <source>
        <dbReference type="EMBL" id="WLR43042.1"/>
    </source>
</evidence>
<dbReference type="SUPFAM" id="SSF52743">
    <property type="entry name" value="Subtilisin-like"/>
    <property type="match status" value="1"/>
</dbReference>
<dbReference type="PANTHER" id="PTHR43806">
    <property type="entry name" value="PEPTIDASE S8"/>
    <property type="match status" value="1"/>
</dbReference>
<dbReference type="InterPro" id="IPR015500">
    <property type="entry name" value="Peptidase_S8_subtilisin-rel"/>
</dbReference>
<proteinExistence type="inferred from homology"/>
<comment type="cofactor">
    <cofactor evidence="1">
        <name>Ca(2+)</name>
        <dbReference type="ChEBI" id="CHEBI:29108"/>
    </cofactor>
</comment>
<dbReference type="InterPro" id="IPR050131">
    <property type="entry name" value="Peptidase_S8_subtilisin-like"/>
</dbReference>
<dbReference type="InterPro" id="IPR022398">
    <property type="entry name" value="Peptidase_S8_His-AS"/>
</dbReference>
<protein>
    <submittedName>
        <fullName evidence="11">S8 family serine peptidase</fullName>
    </submittedName>
</protein>
<evidence type="ECO:0000259" key="10">
    <source>
        <dbReference type="Pfam" id="PF00082"/>
    </source>
</evidence>
<keyword evidence="6" id="KW-0378">Hydrolase</keyword>
<dbReference type="InterPro" id="IPR036852">
    <property type="entry name" value="Peptidase_S8/S53_dom_sf"/>
</dbReference>
<keyword evidence="12" id="KW-1185">Reference proteome</keyword>
<dbReference type="PANTHER" id="PTHR43806:SF11">
    <property type="entry name" value="CEREVISIN-RELATED"/>
    <property type="match status" value="1"/>
</dbReference>
<dbReference type="Pfam" id="PF00082">
    <property type="entry name" value="Peptidase_S8"/>
    <property type="match status" value="1"/>
</dbReference>
<dbReference type="Gene3D" id="3.40.50.200">
    <property type="entry name" value="Peptidase S8/S53 domain"/>
    <property type="match status" value="1"/>
</dbReference>
<dbReference type="PROSITE" id="PS00136">
    <property type="entry name" value="SUBTILASE_ASP"/>
    <property type="match status" value="1"/>
</dbReference>
<evidence type="ECO:0000256" key="1">
    <source>
        <dbReference type="ARBA" id="ARBA00001913"/>
    </source>
</evidence>
<comment type="caution">
    <text evidence="9">Lacks conserved residue(s) required for the propagation of feature annotation.</text>
</comment>
<keyword evidence="8" id="KW-0106">Calcium</keyword>
<gene>
    <name evidence="11" type="ORF">LC087_02135</name>
</gene>
<evidence type="ECO:0000256" key="4">
    <source>
        <dbReference type="ARBA" id="ARBA00022525"/>
    </source>
</evidence>
<dbReference type="RefSeq" id="WP_306019858.1">
    <property type="nucleotide sequence ID" value="NZ_CP129013.1"/>
</dbReference>
<feature type="domain" description="Peptidase S8/S53" evidence="10">
    <location>
        <begin position="127"/>
        <end position="243"/>
    </location>
</feature>
<dbReference type="PROSITE" id="PS51892">
    <property type="entry name" value="SUBTILASE"/>
    <property type="match status" value="1"/>
</dbReference>
<dbReference type="InterPro" id="IPR023827">
    <property type="entry name" value="Peptidase_S8_Asp-AS"/>
</dbReference>
<evidence type="ECO:0000256" key="7">
    <source>
        <dbReference type="ARBA" id="ARBA00022825"/>
    </source>
</evidence>
<name>A0ABY9JUF3_9BACI</name>
<accession>A0ABY9JUF3</accession>